<evidence type="ECO:0000256" key="4">
    <source>
        <dbReference type="ARBA" id="ARBA00022475"/>
    </source>
</evidence>
<keyword evidence="12" id="KW-1185">Reference proteome</keyword>
<evidence type="ECO:0000256" key="6">
    <source>
        <dbReference type="ARBA" id="ARBA00022989"/>
    </source>
</evidence>
<sequence length="313" mass="34123">MDLHGVWELASPIKRAPPPATSGIQCHLLTSTACTTCCATTNQTPTSRPQTPIRSISCSPSAEQSTIMKSTDEEGQQQRTQQGGDVAKAEDAGSGRVAETLLRVAPIGLCLAAMAVMLKNSQDGDFGSISYSDLAAFKYLVYANGACAAYSLLSVFYVAIPRPSIPDIHNPGCRNSVDGDIVFGIQRQRECYMEQIVWLLEYEDDVDPREMQSRVNMKSSEYANRHMLKVSMNKMMKMIEAALEAHGATIVNLTLNKLRTPPSSPIGGYRSVSIRGIGNTPKANKKEATLAKDFYWPLKSVVTNTNSDSNFTD</sequence>
<dbReference type="PANTHER" id="PTHR33573:SF46">
    <property type="entry name" value="CASP-LIKE PROTEIN 2A1"/>
    <property type="match status" value="1"/>
</dbReference>
<comment type="subunit">
    <text evidence="3 8">Homodimer and heterodimers.</text>
</comment>
<feature type="domain" description="Casparian strip membrane protein" evidence="10">
    <location>
        <begin position="94"/>
        <end position="159"/>
    </location>
</feature>
<reference evidence="11 12" key="1">
    <citation type="submission" date="2020-08" db="EMBL/GenBank/DDBJ databases">
        <title>Plant Genome Project.</title>
        <authorList>
            <person name="Zhang R.-G."/>
        </authorList>
    </citation>
    <scope>NUCLEOTIDE SEQUENCE [LARGE SCALE GENOMIC DNA]</scope>
    <source>
        <tissue evidence="11">Rhizome</tissue>
    </source>
</reference>
<proteinExistence type="inferred from homology"/>
<accession>A0A8J5GJT0</accession>
<feature type="compositionally biased region" description="Polar residues" evidence="9">
    <location>
        <begin position="48"/>
        <end position="69"/>
    </location>
</feature>
<name>A0A8J5GJT0_ZINOF</name>
<evidence type="ECO:0000256" key="3">
    <source>
        <dbReference type="ARBA" id="ARBA00011489"/>
    </source>
</evidence>
<organism evidence="11 12">
    <name type="scientific">Zingiber officinale</name>
    <name type="common">Ginger</name>
    <name type="synonym">Amomum zingiber</name>
    <dbReference type="NCBI Taxonomy" id="94328"/>
    <lineage>
        <taxon>Eukaryota</taxon>
        <taxon>Viridiplantae</taxon>
        <taxon>Streptophyta</taxon>
        <taxon>Embryophyta</taxon>
        <taxon>Tracheophyta</taxon>
        <taxon>Spermatophyta</taxon>
        <taxon>Magnoliopsida</taxon>
        <taxon>Liliopsida</taxon>
        <taxon>Zingiberales</taxon>
        <taxon>Zingiberaceae</taxon>
        <taxon>Zingiber</taxon>
    </lineage>
</organism>
<evidence type="ECO:0000256" key="8">
    <source>
        <dbReference type="RuleBase" id="RU361233"/>
    </source>
</evidence>
<evidence type="ECO:0000256" key="5">
    <source>
        <dbReference type="ARBA" id="ARBA00022692"/>
    </source>
</evidence>
<dbReference type="GO" id="GO:0005886">
    <property type="term" value="C:plasma membrane"/>
    <property type="evidence" value="ECO:0007669"/>
    <property type="project" value="UniProtKB-SubCell"/>
</dbReference>
<dbReference type="Pfam" id="PF04535">
    <property type="entry name" value="CASP_dom"/>
    <property type="match status" value="1"/>
</dbReference>
<keyword evidence="7" id="KW-0472">Membrane</keyword>
<keyword evidence="5" id="KW-0812">Transmembrane</keyword>
<evidence type="ECO:0000313" key="12">
    <source>
        <dbReference type="Proteomes" id="UP000734854"/>
    </source>
</evidence>
<keyword evidence="4 8" id="KW-1003">Cell membrane</keyword>
<keyword evidence="6" id="KW-1133">Transmembrane helix</keyword>
<comment type="subcellular location">
    <subcellularLocation>
        <location evidence="1 8">Cell membrane</location>
        <topology evidence="1 8">Multi-pass membrane protein</topology>
    </subcellularLocation>
</comment>
<dbReference type="EMBL" id="JACMSC010000010">
    <property type="protein sequence ID" value="KAG6504817.1"/>
    <property type="molecule type" value="Genomic_DNA"/>
</dbReference>
<evidence type="ECO:0000256" key="1">
    <source>
        <dbReference type="ARBA" id="ARBA00004651"/>
    </source>
</evidence>
<dbReference type="Proteomes" id="UP000734854">
    <property type="component" value="Unassembled WGS sequence"/>
</dbReference>
<protein>
    <recommendedName>
        <fullName evidence="8">CASP-like protein</fullName>
    </recommendedName>
</protein>
<feature type="region of interest" description="Disordered" evidence="9">
    <location>
        <begin position="41"/>
        <end position="91"/>
    </location>
</feature>
<evidence type="ECO:0000256" key="7">
    <source>
        <dbReference type="ARBA" id="ARBA00023136"/>
    </source>
</evidence>
<evidence type="ECO:0000259" key="10">
    <source>
        <dbReference type="Pfam" id="PF04535"/>
    </source>
</evidence>
<evidence type="ECO:0000256" key="2">
    <source>
        <dbReference type="ARBA" id="ARBA00007651"/>
    </source>
</evidence>
<comment type="similarity">
    <text evidence="2 8">Belongs to the Casparian strip membrane proteins (CASP) family.</text>
</comment>
<dbReference type="PANTHER" id="PTHR33573">
    <property type="entry name" value="CASP-LIKE PROTEIN 4A4"/>
    <property type="match status" value="1"/>
</dbReference>
<evidence type="ECO:0000313" key="11">
    <source>
        <dbReference type="EMBL" id="KAG6504817.1"/>
    </source>
</evidence>
<evidence type="ECO:0000256" key="9">
    <source>
        <dbReference type="SAM" id="MobiDB-lite"/>
    </source>
</evidence>
<dbReference type="InterPro" id="IPR006702">
    <property type="entry name" value="CASP_dom"/>
</dbReference>
<comment type="caution">
    <text evidence="11">The sequence shown here is derived from an EMBL/GenBank/DDBJ whole genome shotgun (WGS) entry which is preliminary data.</text>
</comment>
<dbReference type="AlphaFoldDB" id="A0A8J5GJT0"/>
<gene>
    <name evidence="11" type="ORF">ZIOFF_037165</name>
</gene>